<evidence type="ECO:0000256" key="4">
    <source>
        <dbReference type="ARBA" id="ARBA00022801"/>
    </source>
</evidence>
<name>D7CKI1_SYNLT</name>
<dbReference type="GO" id="GO:0005829">
    <property type="term" value="C:cytosol"/>
    <property type="evidence" value="ECO:0007669"/>
    <property type="project" value="TreeGrafter"/>
</dbReference>
<dbReference type="Gene3D" id="1.10.287.1040">
    <property type="entry name" value="Exonuclease VII, small subunit"/>
    <property type="match status" value="1"/>
</dbReference>
<dbReference type="GO" id="GO:0008855">
    <property type="term" value="F:exodeoxyribonuclease VII activity"/>
    <property type="evidence" value="ECO:0007669"/>
    <property type="project" value="UniProtKB-UniRule"/>
</dbReference>
<evidence type="ECO:0000313" key="7">
    <source>
        <dbReference type="EMBL" id="ADI01216.1"/>
    </source>
</evidence>
<dbReference type="AlphaFoldDB" id="D7CKI1"/>
<organism evidence="7 8">
    <name type="scientific">Syntrophothermus lipocalidus (strain DSM 12680 / TGB-C1)</name>
    <dbReference type="NCBI Taxonomy" id="643648"/>
    <lineage>
        <taxon>Bacteria</taxon>
        <taxon>Bacillati</taxon>
        <taxon>Bacillota</taxon>
        <taxon>Clostridia</taxon>
        <taxon>Eubacteriales</taxon>
        <taxon>Syntrophomonadaceae</taxon>
        <taxon>Syntrophothermus</taxon>
    </lineage>
</organism>
<evidence type="ECO:0000256" key="3">
    <source>
        <dbReference type="ARBA" id="ARBA00022722"/>
    </source>
</evidence>
<dbReference type="Pfam" id="PF02609">
    <property type="entry name" value="Exonuc_VII_S"/>
    <property type="match status" value="1"/>
</dbReference>
<dbReference type="GO" id="GO:0009318">
    <property type="term" value="C:exodeoxyribonuclease VII complex"/>
    <property type="evidence" value="ECO:0007669"/>
    <property type="project" value="UniProtKB-UniRule"/>
</dbReference>
<evidence type="ECO:0000256" key="1">
    <source>
        <dbReference type="ARBA" id="ARBA00009998"/>
    </source>
</evidence>
<gene>
    <name evidence="6" type="primary">xseB</name>
    <name evidence="7" type="ordered locus">Slip_0432</name>
</gene>
<dbReference type="HOGENOM" id="CLU_145918_3_4_9"/>
<protein>
    <recommendedName>
        <fullName evidence="6">Exodeoxyribonuclease 7 small subunit</fullName>
        <ecNumber evidence="6">3.1.11.6</ecNumber>
    </recommendedName>
    <alternativeName>
        <fullName evidence="6">Exodeoxyribonuclease VII small subunit</fullName>
        <shortName evidence="6">Exonuclease VII small subunit</shortName>
    </alternativeName>
</protein>
<dbReference type="eggNOG" id="COG1722">
    <property type="taxonomic scope" value="Bacteria"/>
</dbReference>
<reference evidence="8" key="1">
    <citation type="journal article" date="2010" name="Stand. Genomic Sci.">
        <title>Complete genome sequence of Syntrophothermus lipocalidus type strain (TGB-C1T).</title>
        <authorList>
            <consortium name="US DOE Joint Genome Institute (JGI-PGF)"/>
            <person name="Djao O."/>
            <person name="Zhang X."/>
            <person name="Lucas S."/>
            <person name="Lapidus A."/>
            <person name="Glavina Del Rio T."/>
            <person name="Nolan M."/>
            <person name="Tice H."/>
            <person name="Cheng J."/>
            <person name="Han C."/>
            <person name="Tapia R."/>
            <person name="Goodwin L."/>
            <person name="Pitluck S."/>
            <person name="Liolios K."/>
            <person name="Ivanova N."/>
            <person name="Mavromatis K."/>
            <person name="Mikhailova N."/>
            <person name="Ovchinnikova G."/>
            <person name="Pati A."/>
            <person name="Brambilla E."/>
            <person name="Chen A."/>
            <person name="Palaniappan K."/>
            <person name="Land M."/>
            <person name="Hauser L."/>
            <person name="Chang Y."/>
            <person name="Jeffries C."/>
            <person name="Rohde M."/>
            <person name="Sikorski J."/>
            <person name="Spring S."/>
            <person name="Goker M."/>
            <person name="Detter J."/>
            <person name="Woyke T."/>
            <person name="Bristow J."/>
            <person name="Eisen J."/>
            <person name="Markowitz V."/>
            <person name="Hugenholtz P."/>
            <person name="Kyrpides N."/>
            <person name="Klenk H."/>
        </authorList>
    </citation>
    <scope>NUCLEOTIDE SEQUENCE [LARGE SCALE GENOMIC DNA]</scope>
    <source>
        <strain evidence="8">DSM 12680 / TGB-C1</strain>
    </source>
</reference>
<proteinExistence type="inferred from homology"/>
<comment type="similarity">
    <text evidence="1 6">Belongs to the XseB family.</text>
</comment>
<comment type="subcellular location">
    <subcellularLocation>
        <location evidence="6">Cytoplasm</location>
    </subcellularLocation>
</comment>
<dbReference type="PANTHER" id="PTHR34137">
    <property type="entry name" value="EXODEOXYRIBONUCLEASE 7 SMALL SUBUNIT"/>
    <property type="match status" value="1"/>
</dbReference>
<dbReference type="HAMAP" id="MF_00337">
    <property type="entry name" value="Exonuc_7_S"/>
    <property type="match status" value="1"/>
</dbReference>
<dbReference type="RefSeq" id="WP_013174618.1">
    <property type="nucleotide sequence ID" value="NC_014220.1"/>
</dbReference>
<dbReference type="KEGG" id="slp:Slip_0432"/>
<dbReference type="InterPro" id="IPR003761">
    <property type="entry name" value="Exonuc_VII_S"/>
</dbReference>
<reference evidence="7 8" key="2">
    <citation type="journal article" date="2010" name="Stand. Genomic Sci.">
        <title>Complete genome sequence of Syntrophothermus lipocalidus type strain (TGB-C1).</title>
        <authorList>
            <person name="Djao O.D."/>
            <person name="Zhang X."/>
            <person name="Lucas S."/>
            <person name="Lapidus A."/>
            <person name="Del Rio T.G."/>
            <person name="Nolan M."/>
            <person name="Tice H."/>
            <person name="Cheng J.F."/>
            <person name="Han C."/>
            <person name="Tapia R."/>
            <person name="Goodwin L."/>
            <person name="Pitluck S."/>
            <person name="Liolios K."/>
            <person name="Ivanova N."/>
            <person name="Mavromatis K."/>
            <person name="Mikhailova N."/>
            <person name="Ovchinnikova G."/>
            <person name="Pati A."/>
            <person name="Brambilla E."/>
            <person name="Chen A."/>
            <person name="Palaniappan K."/>
            <person name="Land M."/>
            <person name="Hauser L."/>
            <person name="Chang Y.J."/>
            <person name="Jeffries C.D."/>
            <person name="Rohde M."/>
            <person name="Sikorski J."/>
            <person name="Spring S."/>
            <person name="Goker M."/>
            <person name="Detter J.C."/>
            <person name="Woyke T."/>
            <person name="Bristow J."/>
            <person name="Eisen J.A."/>
            <person name="Markowitz V."/>
            <person name="Hugenholtz P."/>
            <person name="Kyrpides N.C."/>
            <person name="Klenk H.P."/>
        </authorList>
    </citation>
    <scope>NUCLEOTIDE SEQUENCE [LARGE SCALE GENOMIC DNA]</scope>
    <source>
        <strain evidence="8">DSM 12680 / TGB-C1</strain>
    </source>
</reference>
<keyword evidence="8" id="KW-1185">Reference proteome</keyword>
<dbReference type="EC" id="3.1.11.6" evidence="6"/>
<dbReference type="NCBIfam" id="TIGR01280">
    <property type="entry name" value="xseB"/>
    <property type="match status" value="1"/>
</dbReference>
<dbReference type="Proteomes" id="UP000000378">
    <property type="component" value="Chromosome"/>
</dbReference>
<comment type="subunit">
    <text evidence="6">Heterooligomer composed of large and small subunits.</text>
</comment>
<keyword evidence="5 6" id="KW-0269">Exonuclease</keyword>
<keyword evidence="4 6" id="KW-0378">Hydrolase</keyword>
<accession>D7CKI1</accession>
<evidence type="ECO:0000256" key="5">
    <source>
        <dbReference type="ARBA" id="ARBA00022839"/>
    </source>
</evidence>
<dbReference type="GO" id="GO:0006308">
    <property type="term" value="P:DNA catabolic process"/>
    <property type="evidence" value="ECO:0007669"/>
    <property type="project" value="UniProtKB-UniRule"/>
</dbReference>
<evidence type="ECO:0000256" key="2">
    <source>
        <dbReference type="ARBA" id="ARBA00022490"/>
    </source>
</evidence>
<sequence length="74" mass="8462">MEEIVSFEMALTRLEEIVLRLEEGNLSLEESLTIFQEGVELLRFLEKKLREAEGRVLKLTADLDSGWKVAPLEG</sequence>
<dbReference type="PANTHER" id="PTHR34137:SF1">
    <property type="entry name" value="EXODEOXYRIBONUCLEASE 7 SMALL SUBUNIT"/>
    <property type="match status" value="1"/>
</dbReference>
<dbReference type="InterPro" id="IPR037004">
    <property type="entry name" value="Exonuc_VII_ssu_sf"/>
</dbReference>
<evidence type="ECO:0000313" key="8">
    <source>
        <dbReference type="Proteomes" id="UP000000378"/>
    </source>
</evidence>
<keyword evidence="2 6" id="KW-0963">Cytoplasm</keyword>
<comment type="catalytic activity">
    <reaction evidence="6">
        <text>Exonucleolytic cleavage in either 5'- to 3'- or 3'- to 5'-direction to yield nucleoside 5'-phosphates.</text>
        <dbReference type="EC" id="3.1.11.6"/>
    </reaction>
</comment>
<keyword evidence="3 6" id="KW-0540">Nuclease</keyword>
<evidence type="ECO:0000256" key="6">
    <source>
        <dbReference type="HAMAP-Rule" id="MF_00337"/>
    </source>
</evidence>
<dbReference type="STRING" id="643648.Slip_0432"/>
<dbReference type="SUPFAM" id="SSF116842">
    <property type="entry name" value="XseB-like"/>
    <property type="match status" value="1"/>
</dbReference>
<dbReference type="EMBL" id="CP002048">
    <property type="protein sequence ID" value="ADI01216.1"/>
    <property type="molecule type" value="Genomic_DNA"/>
</dbReference>
<comment type="function">
    <text evidence="6">Bidirectionally degrades single-stranded DNA into large acid-insoluble oligonucleotides, which are then degraded further into small acid-soluble oligonucleotides.</text>
</comment>